<dbReference type="SUPFAM" id="SSF56935">
    <property type="entry name" value="Porins"/>
    <property type="match status" value="1"/>
</dbReference>
<keyword evidence="8 15" id="KW-0675">Receptor</keyword>
<dbReference type="Pfam" id="PF07715">
    <property type="entry name" value="Plug"/>
    <property type="match status" value="1"/>
</dbReference>
<dbReference type="Pfam" id="PF00593">
    <property type="entry name" value="TonB_dep_Rec_b-barrel"/>
    <property type="match status" value="1"/>
</dbReference>
<reference evidence="15" key="1">
    <citation type="submission" date="2022-10" db="EMBL/GenBank/DDBJ databases">
        <title>Comparative genomics and taxonomic characterization of three novel marine species of genus Reichenbachiella exhibiting antioxidant and polysaccharide degradation activities.</title>
        <authorList>
            <person name="Muhammad N."/>
            <person name="Lee Y.-J."/>
            <person name="Ko J."/>
            <person name="Kim S.-G."/>
        </authorList>
    </citation>
    <scope>NUCLEOTIDE SEQUENCE</scope>
    <source>
        <strain evidence="15">Wsw4-B4</strain>
    </source>
</reference>
<dbReference type="InterPro" id="IPR012910">
    <property type="entry name" value="Plug_dom"/>
</dbReference>
<comment type="subcellular location">
    <subcellularLocation>
        <location evidence="1 10">Cell outer membrane</location>
        <topology evidence="1 10">Multi-pass membrane protein</topology>
    </subcellularLocation>
</comment>
<evidence type="ECO:0000256" key="11">
    <source>
        <dbReference type="RuleBase" id="RU003357"/>
    </source>
</evidence>
<dbReference type="InterPro" id="IPR036942">
    <property type="entry name" value="Beta-barrel_TonB_sf"/>
</dbReference>
<dbReference type="Proteomes" id="UP001062165">
    <property type="component" value="Chromosome"/>
</dbReference>
<dbReference type="PANTHER" id="PTHR30069">
    <property type="entry name" value="TONB-DEPENDENT OUTER MEMBRANE RECEPTOR"/>
    <property type="match status" value="1"/>
</dbReference>
<evidence type="ECO:0000256" key="8">
    <source>
        <dbReference type="ARBA" id="ARBA00023170"/>
    </source>
</evidence>
<dbReference type="CDD" id="cd01347">
    <property type="entry name" value="ligand_gated_channel"/>
    <property type="match status" value="1"/>
</dbReference>
<name>A0ABY6D645_9BACT</name>
<protein>
    <submittedName>
        <fullName evidence="15">TonB-dependent receptor</fullName>
    </submittedName>
</protein>
<feature type="domain" description="TonB-dependent receptor plug" evidence="14">
    <location>
        <begin position="114"/>
        <end position="220"/>
    </location>
</feature>
<evidence type="ECO:0000313" key="16">
    <source>
        <dbReference type="Proteomes" id="UP001062165"/>
    </source>
</evidence>
<gene>
    <name evidence="15" type="ORF">N7E81_08175</name>
</gene>
<evidence type="ECO:0000313" key="15">
    <source>
        <dbReference type="EMBL" id="UXX81075.1"/>
    </source>
</evidence>
<evidence type="ECO:0000256" key="6">
    <source>
        <dbReference type="ARBA" id="ARBA00023077"/>
    </source>
</evidence>
<evidence type="ECO:0000256" key="2">
    <source>
        <dbReference type="ARBA" id="ARBA00022448"/>
    </source>
</evidence>
<evidence type="ECO:0000256" key="1">
    <source>
        <dbReference type="ARBA" id="ARBA00004571"/>
    </source>
</evidence>
<feature type="signal peptide" evidence="12">
    <location>
        <begin position="1"/>
        <end position="20"/>
    </location>
</feature>
<dbReference type="Gene3D" id="2.170.130.10">
    <property type="entry name" value="TonB-dependent receptor, plug domain"/>
    <property type="match status" value="1"/>
</dbReference>
<dbReference type="Gene3D" id="2.40.170.20">
    <property type="entry name" value="TonB-dependent receptor, beta-barrel domain"/>
    <property type="match status" value="1"/>
</dbReference>
<dbReference type="PROSITE" id="PS52016">
    <property type="entry name" value="TONB_DEPENDENT_REC_3"/>
    <property type="match status" value="1"/>
</dbReference>
<organism evidence="15 16">
    <name type="scientific">Reichenbachiella carrageenanivorans</name>
    <dbReference type="NCBI Taxonomy" id="2979869"/>
    <lineage>
        <taxon>Bacteria</taxon>
        <taxon>Pseudomonadati</taxon>
        <taxon>Bacteroidota</taxon>
        <taxon>Cytophagia</taxon>
        <taxon>Cytophagales</taxon>
        <taxon>Reichenbachiellaceae</taxon>
        <taxon>Reichenbachiella</taxon>
    </lineage>
</organism>
<keyword evidence="5 12" id="KW-0732">Signal</keyword>
<proteinExistence type="inferred from homology"/>
<evidence type="ECO:0000256" key="4">
    <source>
        <dbReference type="ARBA" id="ARBA00022692"/>
    </source>
</evidence>
<sequence length="756" mass="85181">MKRLKYILIICLSTALAAHAQEVKIISNDEPVSHATIQVTDLNQTATAYYISDETGTVSIAQTPPYIATISHLNFKTKTDTIHHSSKQQWQLFSKENTLNEIVVTGQYQAQSVKQSVYQVNVLDEARIQAQGAQSLTEVLASELNIRFSRDNATGSSSVSLQGLSGQNVKVLLDGVPLVGRSGVSNEIDLNQININTIERIEIIEGPMAVNYGADALAGVINVITKTNRHQKWNLNMGIQEETVGKEFSVFDQGIHNGYLSGSYRLNSHWSAQADTRIHRFGGWGGTGRDRLWYPKNQFFQSGQIHYDSERFSIYYRLDYLNETIENQGAPEQISPQSDPYAFDKEYLTDRWIHQVQSELSLGKGAMHTVISYTDYNRQTHRFKYFLLDGVPNITTTDGQDTIAFQTTFFRNTLDDVVQWHLGNTTWHTQLGIDGTFESAQGTTLSSGDKHMTDLGLFASTEISMGDKLKIRPGIRLTYNSIFNANPSASINLKYNFSPHSQLRLSYGRGFRAPSLRELYHEFIDANHNIVGNDELEPEYSNNINGDLTHQFKDTKWSFKVSSFYNDVHNRISYFTPEGTNQTTTYTNILEYKTLGTAGQVTYQSKKLTLKAGLSYIGRYHNLSEDASAQNIPQFLYSPEWITQLGYDLFDTGIRLSAFYKWVGANKQYLSIEDDNGNSNPEIRQLNDYHLLDLSLSKTWKDVLTVGMGAKNVMDLTTINNNISTGGAHSSNSDGRSSVAYGRSFFMKISYQFIKN</sequence>
<dbReference type="InterPro" id="IPR039426">
    <property type="entry name" value="TonB-dep_rcpt-like"/>
</dbReference>
<feature type="domain" description="TonB-dependent receptor-like beta-barrel" evidence="13">
    <location>
        <begin position="306"/>
        <end position="713"/>
    </location>
</feature>
<dbReference type="InterPro" id="IPR037066">
    <property type="entry name" value="Plug_dom_sf"/>
</dbReference>
<evidence type="ECO:0000259" key="14">
    <source>
        <dbReference type="Pfam" id="PF07715"/>
    </source>
</evidence>
<keyword evidence="7 10" id="KW-0472">Membrane</keyword>
<dbReference type="RefSeq" id="WP_263052804.1">
    <property type="nucleotide sequence ID" value="NZ_CP106735.1"/>
</dbReference>
<evidence type="ECO:0000256" key="10">
    <source>
        <dbReference type="PROSITE-ProRule" id="PRU01360"/>
    </source>
</evidence>
<keyword evidence="6 11" id="KW-0798">TonB box</keyword>
<keyword evidence="9 10" id="KW-0998">Cell outer membrane</keyword>
<dbReference type="EMBL" id="CP106735">
    <property type="protein sequence ID" value="UXX81075.1"/>
    <property type="molecule type" value="Genomic_DNA"/>
</dbReference>
<keyword evidence="16" id="KW-1185">Reference proteome</keyword>
<accession>A0ABY6D645</accession>
<keyword evidence="2 10" id="KW-0813">Transport</keyword>
<keyword evidence="4 10" id="KW-0812">Transmembrane</keyword>
<evidence type="ECO:0000256" key="5">
    <source>
        <dbReference type="ARBA" id="ARBA00022729"/>
    </source>
</evidence>
<evidence type="ECO:0000256" key="3">
    <source>
        <dbReference type="ARBA" id="ARBA00022452"/>
    </source>
</evidence>
<evidence type="ECO:0000256" key="7">
    <source>
        <dbReference type="ARBA" id="ARBA00023136"/>
    </source>
</evidence>
<dbReference type="InterPro" id="IPR000531">
    <property type="entry name" value="Beta-barrel_TonB"/>
</dbReference>
<feature type="chain" id="PRO_5046289403" evidence="12">
    <location>
        <begin position="21"/>
        <end position="756"/>
    </location>
</feature>
<evidence type="ECO:0000259" key="13">
    <source>
        <dbReference type="Pfam" id="PF00593"/>
    </source>
</evidence>
<evidence type="ECO:0000256" key="12">
    <source>
        <dbReference type="SAM" id="SignalP"/>
    </source>
</evidence>
<keyword evidence="3 10" id="KW-1134">Transmembrane beta strand</keyword>
<dbReference type="PANTHER" id="PTHR30069:SF29">
    <property type="entry name" value="HEMOGLOBIN AND HEMOGLOBIN-HAPTOGLOBIN-BINDING PROTEIN 1-RELATED"/>
    <property type="match status" value="1"/>
</dbReference>
<evidence type="ECO:0000256" key="9">
    <source>
        <dbReference type="ARBA" id="ARBA00023237"/>
    </source>
</evidence>
<comment type="similarity">
    <text evidence="10 11">Belongs to the TonB-dependent receptor family.</text>
</comment>